<name>A0A2M8LDQ8_9BACT</name>
<dbReference type="InterPro" id="IPR037187">
    <property type="entry name" value="DnaK_N"/>
</dbReference>
<dbReference type="PANTHER" id="PTHR33823">
    <property type="entry name" value="RNA POLYMERASE-BINDING TRANSCRIPTION FACTOR DKSA-RELATED"/>
    <property type="match status" value="1"/>
</dbReference>
<dbReference type="Pfam" id="PF01258">
    <property type="entry name" value="zf-dskA_traR"/>
    <property type="match status" value="1"/>
</dbReference>
<evidence type="ECO:0000259" key="5">
    <source>
        <dbReference type="Pfam" id="PF01258"/>
    </source>
</evidence>
<keyword evidence="3" id="KW-0862">Zinc</keyword>
<evidence type="ECO:0000313" key="7">
    <source>
        <dbReference type="Proteomes" id="UP000231152"/>
    </source>
</evidence>
<gene>
    <name evidence="6" type="ORF">COV04_04145</name>
</gene>
<keyword evidence="1" id="KW-0479">Metal-binding</keyword>
<dbReference type="SUPFAM" id="SSF109635">
    <property type="entry name" value="DnaK suppressor protein DksA, alpha-hairpin domain"/>
    <property type="match status" value="1"/>
</dbReference>
<accession>A0A2M8LDQ8</accession>
<dbReference type="Gene3D" id="1.20.120.910">
    <property type="entry name" value="DksA, coiled-coil domain"/>
    <property type="match status" value="1"/>
</dbReference>
<dbReference type="GO" id="GO:0008270">
    <property type="term" value="F:zinc ion binding"/>
    <property type="evidence" value="ECO:0007669"/>
    <property type="project" value="UniProtKB-KW"/>
</dbReference>
<feature type="domain" description="Zinc finger DksA/TraR C4-type" evidence="5">
    <location>
        <begin position="83"/>
        <end position="114"/>
    </location>
</feature>
<feature type="zinc finger region" description="dksA C4-type" evidence="4">
    <location>
        <begin position="88"/>
        <end position="112"/>
    </location>
</feature>
<dbReference type="Proteomes" id="UP000231152">
    <property type="component" value="Unassembled WGS sequence"/>
</dbReference>
<evidence type="ECO:0000256" key="4">
    <source>
        <dbReference type="PROSITE-ProRule" id="PRU00510"/>
    </source>
</evidence>
<comment type="caution">
    <text evidence="6">The sequence shown here is derived from an EMBL/GenBank/DDBJ whole genome shotgun (WGS) entry which is preliminary data.</text>
</comment>
<reference evidence="6 7" key="1">
    <citation type="submission" date="2017-09" db="EMBL/GenBank/DDBJ databases">
        <title>Depth-based differentiation of microbial function through sediment-hosted aquifers and enrichment of novel symbionts in the deep terrestrial subsurface.</title>
        <authorList>
            <person name="Probst A.J."/>
            <person name="Ladd B."/>
            <person name="Jarett J.K."/>
            <person name="Geller-Mcgrath D.E."/>
            <person name="Sieber C.M."/>
            <person name="Emerson J.B."/>
            <person name="Anantharaman K."/>
            <person name="Thomas B.C."/>
            <person name="Malmstrom R."/>
            <person name="Stieglmeier M."/>
            <person name="Klingl A."/>
            <person name="Woyke T."/>
            <person name="Ryan C.M."/>
            <person name="Banfield J.F."/>
        </authorList>
    </citation>
    <scope>NUCLEOTIDE SEQUENCE [LARGE SCALE GENOMIC DNA]</scope>
    <source>
        <strain evidence="6">CG10_big_fil_rev_8_21_14_0_10_48_11</strain>
    </source>
</reference>
<evidence type="ECO:0000256" key="2">
    <source>
        <dbReference type="ARBA" id="ARBA00022771"/>
    </source>
</evidence>
<keyword evidence="2" id="KW-0863">Zinc-finger</keyword>
<evidence type="ECO:0000256" key="3">
    <source>
        <dbReference type="ARBA" id="ARBA00022833"/>
    </source>
</evidence>
<dbReference type="EMBL" id="PFET01000013">
    <property type="protein sequence ID" value="PJE75588.1"/>
    <property type="molecule type" value="Genomic_DNA"/>
</dbReference>
<evidence type="ECO:0000313" key="6">
    <source>
        <dbReference type="EMBL" id="PJE75588.1"/>
    </source>
</evidence>
<organism evidence="6 7">
    <name type="scientific">Candidatus Uhrbacteria bacterium CG10_big_fil_rev_8_21_14_0_10_48_11</name>
    <dbReference type="NCBI Taxonomy" id="1975037"/>
    <lineage>
        <taxon>Bacteria</taxon>
        <taxon>Candidatus Uhriibacteriota</taxon>
    </lineage>
</organism>
<protein>
    <recommendedName>
        <fullName evidence="5">Zinc finger DksA/TraR C4-type domain-containing protein</fullName>
    </recommendedName>
</protein>
<dbReference type="SUPFAM" id="SSF57716">
    <property type="entry name" value="Glucocorticoid receptor-like (DNA-binding domain)"/>
    <property type="match status" value="1"/>
</dbReference>
<dbReference type="PANTHER" id="PTHR33823:SF4">
    <property type="entry name" value="GENERAL STRESS PROTEIN 16O"/>
    <property type="match status" value="1"/>
</dbReference>
<evidence type="ECO:0000256" key="1">
    <source>
        <dbReference type="ARBA" id="ARBA00022723"/>
    </source>
</evidence>
<proteinExistence type="predicted"/>
<sequence length="120" mass="13501">MDTELTEKIRQLLLERETKLLKELGEVAGKDEDGYKTNFPDYGSEEDENSAEVATFTTNLSVESELEKALRDVRAALKRLDGGTYGKCKYCGEQIDERRLLARPSSSACISCKQTMKSRV</sequence>
<dbReference type="InterPro" id="IPR000962">
    <property type="entry name" value="Znf_DskA_TraR"/>
</dbReference>
<dbReference type="AlphaFoldDB" id="A0A2M8LDQ8"/>
<dbReference type="PROSITE" id="PS51128">
    <property type="entry name" value="ZF_DKSA_2"/>
    <property type="match status" value="1"/>
</dbReference>